<name>A0A078AVT6_STYLE</name>
<organism evidence="9 10">
    <name type="scientific">Stylonychia lemnae</name>
    <name type="common">Ciliate</name>
    <dbReference type="NCBI Taxonomy" id="5949"/>
    <lineage>
        <taxon>Eukaryota</taxon>
        <taxon>Sar</taxon>
        <taxon>Alveolata</taxon>
        <taxon>Ciliophora</taxon>
        <taxon>Intramacronucleata</taxon>
        <taxon>Spirotrichea</taxon>
        <taxon>Stichotrichia</taxon>
        <taxon>Sporadotrichida</taxon>
        <taxon>Oxytrichidae</taxon>
        <taxon>Stylonychinae</taxon>
        <taxon>Stylonychia</taxon>
    </lineage>
</organism>
<reference evidence="9 10" key="1">
    <citation type="submission" date="2014-06" db="EMBL/GenBank/DDBJ databases">
        <authorList>
            <person name="Swart Estienne"/>
        </authorList>
    </citation>
    <scope>NUCLEOTIDE SEQUENCE [LARGE SCALE GENOMIC DNA]</scope>
    <source>
        <strain evidence="9 10">130c</strain>
    </source>
</reference>
<feature type="transmembrane region" description="Helical" evidence="7">
    <location>
        <begin position="223"/>
        <end position="242"/>
    </location>
</feature>
<evidence type="ECO:0000256" key="6">
    <source>
        <dbReference type="ARBA" id="ARBA00022833"/>
    </source>
</evidence>
<dbReference type="CDD" id="cd20336">
    <property type="entry name" value="Rcat_RBR"/>
    <property type="match status" value="1"/>
</dbReference>
<gene>
    <name evidence="9" type="primary">Contig4568.g4876</name>
    <name evidence="9" type="ORF">STYLEM_15635</name>
</gene>
<evidence type="ECO:0000256" key="1">
    <source>
        <dbReference type="ARBA" id="ARBA00022679"/>
    </source>
</evidence>
<evidence type="ECO:0000259" key="8">
    <source>
        <dbReference type="PROSITE" id="PS51873"/>
    </source>
</evidence>
<protein>
    <submittedName>
        <fullName evidence="9">Ibr domain containing protein</fullName>
    </submittedName>
</protein>
<dbReference type="Pfam" id="PF22191">
    <property type="entry name" value="IBR_1"/>
    <property type="match status" value="1"/>
</dbReference>
<keyword evidence="2" id="KW-0479">Metal-binding</keyword>
<keyword evidence="4" id="KW-0863">Zinc-finger</keyword>
<dbReference type="SUPFAM" id="SSF57850">
    <property type="entry name" value="RING/U-box"/>
    <property type="match status" value="1"/>
</dbReference>
<dbReference type="Gene3D" id="1.20.120.1750">
    <property type="match status" value="1"/>
</dbReference>
<accession>A0A078AVT6</accession>
<feature type="domain" description="RING-type" evidence="8">
    <location>
        <begin position="3"/>
        <end position="222"/>
    </location>
</feature>
<evidence type="ECO:0000256" key="3">
    <source>
        <dbReference type="ARBA" id="ARBA00022737"/>
    </source>
</evidence>
<evidence type="ECO:0000256" key="2">
    <source>
        <dbReference type="ARBA" id="ARBA00022723"/>
    </source>
</evidence>
<dbReference type="EMBL" id="CCKQ01014748">
    <property type="protein sequence ID" value="CDW86540.1"/>
    <property type="molecule type" value="Genomic_DNA"/>
</dbReference>
<dbReference type="InterPro" id="IPR044066">
    <property type="entry name" value="TRIAD_supradom"/>
</dbReference>
<feature type="transmembrane region" description="Helical" evidence="7">
    <location>
        <begin position="254"/>
        <end position="275"/>
    </location>
</feature>
<dbReference type="InterPro" id="IPR031127">
    <property type="entry name" value="E3_UB_ligase_RBR"/>
</dbReference>
<evidence type="ECO:0000313" key="9">
    <source>
        <dbReference type="EMBL" id="CDW86540.1"/>
    </source>
</evidence>
<feature type="transmembrane region" description="Helical" evidence="7">
    <location>
        <begin position="316"/>
        <end position="333"/>
    </location>
</feature>
<dbReference type="CDD" id="cd20335">
    <property type="entry name" value="BRcat_RBR"/>
    <property type="match status" value="1"/>
</dbReference>
<evidence type="ECO:0000313" key="10">
    <source>
        <dbReference type="Proteomes" id="UP000039865"/>
    </source>
</evidence>
<dbReference type="PROSITE" id="PS51873">
    <property type="entry name" value="TRIAD"/>
    <property type="match status" value="1"/>
</dbReference>
<keyword evidence="6" id="KW-0862">Zinc</keyword>
<sequence length="371" mass="43231">MTNQIGCVICYQSVEEILEQDCKYDECSYCEQSFCHDCFKEWMIQQIKSKHFKRLDKVLLKCQQEKCENTYKMSQIANILDQERFYEVDRVLTQKLLRANDSFINCPNSACGNYGFLEDVCCPNNIECTNCNAHFKLSCQPHSSFRLSNYLSIEALYNSNTYSDLYKVLFAQMCPSCKVMIVRSEGCKFMECAKCQYQFCWNCLSEFYTEYHYYESMCPLRIVPIYGVVSISLLFLVIKMFYQIDFLNFLVKWIFSAVFSQLIGFGLTVLLIASYRKFYLLYELVKQLNISQKTLQNQRGGRAQITKLKDNIKNESLVTALLMIGTIALMALIRQMNQRMMPGIGPQVVKSVPIHLIIVGFGKLIKWYSSR</sequence>
<dbReference type="AlphaFoldDB" id="A0A078AVT6"/>
<proteinExistence type="predicted"/>
<dbReference type="PANTHER" id="PTHR11685">
    <property type="entry name" value="RBR FAMILY RING FINGER AND IBR DOMAIN-CONTAINING"/>
    <property type="match status" value="1"/>
</dbReference>
<evidence type="ECO:0000256" key="7">
    <source>
        <dbReference type="SAM" id="Phobius"/>
    </source>
</evidence>
<evidence type="ECO:0000256" key="4">
    <source>
        <dbReference type="ARBA" id="ARBA00022771"/>
    </source>
</evidence>
<keyword evidence="1" id="KW-0808">Transferase</keyword>
<evidence type="ECO:0000256" key="5">
    <source>
        <dbReference type="ARBA" id="ARBA00022786"/>
    </source>
</evidence>
<keyword evidence="10" id="KW-1185">Reference proteome</keyword>
<dbReference type="InParanoid" id="A0A078AVT6"/>
<keyword evidence="5" id="KW-0833">Ubl conjugation pathway</keyword>
<keyword evidence="7" id="KW-1133">Transmembrane helix</keyword>
<dbReference type="Proteomes" id="UP000039865">
    <property type="component" value="Unassembled WGS sequence"/>
</dbReference>
<keyword evidence="7" id="KW-0472">Membrane</keyword>
<dbReference type="GO" id="GO:0004842">
    <property type="term" value="F:ubiquitin-protein transferase activity"/>
    <property type="evidence" value="ECO:0007669"/>
    <property type="project" value="InterPro"/>
</dbReference>
<keyword evidence="3" id="KW-0677">Repeat</keyword>
<keyword evidence="7" id="KW-0812">Transmembrane</keyword>
<dbReference type="GO" id="GO:0008270">
    <property type="term" value="F:zinc ion binding"/>
    <property type="evidence" value="ECO:0007669"/>
    <property type="project" value="UniProtKB-KW"/>
</dbReference>
<dbReference type="GO" id="GO:0016567">
    <property type="term" value="P:protein ubiquitination"/>
    <property type="evidence" value="ECO:0007669"/>
    <property type="project" value="InterPro"/>
</dbReference>
<dbReference type="OrthoDB" id="665552at2759"/>